<evidence type="ECO:0000313" key="3">
    <source>
        <dbReference type="Proteomes" id="UP000196102"/>
    </source>
</evidence>
<dbReference type="GO" id="GO:0008168">
    <property type="term" value="F:methyltransferase activity"/>
    <property type="evidence" value="ECO:0007669"/>
    <property type="project" value="UniProtKB-KW"/>
</dbReference>
<organism evidence="2 3">
    <name type="scientific">Nonlabens dokdonensis</name>
    <dbReference type="NCBI Taxonomy" id="328515"/>
    <lineage>
        <taxon>Bacteria</taxon>
        <taxon>Pseudomonadati</taxon>
        <taxon>Bacteroidota</taxon>
        <taxon>Flavobacteriia</taxon>
        <taxon>Flavobacteriales</taxon>
        <taxon>Flavobacteriaceae</taxon>
        <taxon>Nonlabens</taxon>
    </lineage>
</organism>
<name>A0A1Z8ARS4_9FLAO</name>
<evidence type="ECO:0000313" key="2">
    <source>
        <dbReference type="EMBL" id="OUS13050.1"/>
    </source>
</evidence>
<dbReference type="AlphaFoldDB" id="A0A1Z8ARS4"/>
<dbReference type="Gene3D" id="3.40.960.10">
    <property type="entry name" value="VSR Endonuclease"/>
    <property type="match status" value="1"/>
</dbReference>
<sequence>MRCFLYFHSLSKKHIHTKKSLEKYRRKLRSNATPAEKYLWSHLRSKQLDGLRFQRQHAIKNFIVDFYCASLGLIIELDGEVHNHPQAEEKDDHRDKELEALGFTILRFENKMVFENLEHIFEWIRDVEKKKNS</sequence>
<keyword evidence="2" id="KW-0808">Transferase</keyword>
<gene>
    <name evidence="2" type="ORF">A9Q93_09575</name>
</gene>
<evidence type="ECO:0000259" key="1">
    <source>
        <dbReference type="Pfam" id="PF04480"/>
    </source>
</evidence>
<dbReference type="EMBL" id="MAAX01000151">
    <property type="protein sequence ID" value="OUS13050.1"/>
    <property type="molecule type" value="Genomic_DNA"/>
</dbReference>
<feature type="domain" description="DUF559" evidence="1">
    <location>
        <begin position="21"/>
        <end position="125"/>
    </location>
</feature>
<accession>A0A1Z8ARS4</accession>
<dbReference type="Pfam" id="PF04480">
    <property type="entry name" value="DUF559"/>
    <property type="match status" value="1"/>
</dbReference>
<dbReference type="InterPro" id="IPR011335">
    <property type="entry name" value="Restrct_endonuc-II-like"/>
</dbReference>
<dbReference type="CDD" id="cd01038">
    <property type="entry name" value="Endonuclease_DUF559"/>
    <property type="match status" value="1"/>
</dbReference>
<comment type="caution">
    <text evidence="2">The sequence shown here is derived from an EMBL/GenBank/DDBJ whole genome shotgun (WGS) entry which is preliminary data.</text>
</comment>
<dbReference type="InterPro" id="IPR007569">
    <property type="entry name" value="DUF559"/>
</dbReference>
<keyword evidence="2" id="KW-0489">Methyltransferase</keyword>
<dbReference type="PANTHER" id="PTHR38590">
    <property type="entry name" value="BLL0828 PROTEIN"/>
    <property type="match status" value="1"/>
</dbReference>
<dbReference type="InterPro" id="IPR047216">
    <property type="entry name" value="Endonuclease_DUF559_bact"/>
</dbReference>
<reference evidence="3" key="1">
    <citation type="journal article" date="2017" name="Proc. Natl. Acad. Sci. U.S.A.">
        <title>Simulation of Deepwater Horizon oil plume reveals substrate specialization within a complex community of hydrocarbon-degraders.</title>
        <authorList>
            <person name="Hu P."/>
            <person name="Dubinsky E.A."/>
            <person name="Probst A.J."/>
            <person name="Wang J."/>
            <person name="Sieber C.M.K."/>
            <person name="Tom L.M."/>
            <person name="Gardinali P."/>
            <person name="Banfield J.F."/>
            <person name="Atlas R.M."/>
            <person name="Andersen G.L."/>
        </authorList>
    </citation>
    <scope>NUCLEOTIDE SEQUENCE [LARGE SCALE GENOMIC DNA]</scope>
</reference>
<proteinExistence type="predicted"/>
<dbReference type="GO" id="GO:0032259">
    <property type="term" value="P:methylation"/>
    <property type="evidence" value="ECO:0007669"/>
    <property type="project" value="UniProtKB-KW"/>
</dbReference>
<dbReference type="PANTHER" id="PTHR38590:SF1">
    <property type="entry name" value="BLL0828 PROTEIN"/>
    <property type="match status" value="1"/>
</dbReference>
<dbReference type="Proteomes" id="UP000196102">
    <property type="component" value="Unassembled WGS sequence"/>
</dbReference>
<dbReference type="SUPFAM" id="SSF52980">
    <property type="entry name" value="Restriction endonuclease-like"/>
    <property type="match status" value="1"/>
</dbReference>
<protein>
    <submittedName>
        <fullName evidence="2">Cytosine methyltransferase</fullName>
    </submittedName>
</protein>